<keyword evidence="3" id="KW-1185">Reference proteome</keyword>
<accession>A0A074YHK4</accession>
<gene>
    <name evidence="2" type="ORF">M438DRAFT_257909</name>
</gene>
<protein>
    <submittedName>
        <fullName evidence="2">Rhodanese-like protein</fullName>
    </submittedName>
</protein>
<dbReference type="Gene3D" id="3.40.250.10">
    <property type="entry name" value="Rhodanese-like domain"/>
    <property type="match status" value="1"/>
</dbReference>
<organism evidence="2 3">
    <name type="scientific">Aureobasidium pullulans EXF-150</name>
    <dbReference type="NCBI Taxonomy" id="1043002"/>
    <lineage>
        <taxon>Eukaryota</taxon>
        <taxon>Fungi</taxon>
        <taxon>Dikarya</taxon>
        <taxon>Ascomycota</taxon>
        <taxon>Pezizomycotina</taxon>
        <taxon>Dothideomycetes</taxon>
        <taxon>Dothideomycetidae</taxon>
        <taxon>Dothideales</taxon>
        <taxon>Saccotheciaceae</taxon>
        <taxon>Aureobasidium</taxon>
    </lineage>
</organism>
<dbReference type="OrthoDB" id="566238at2759"/>
<evidence type="ECO:0000313" key="3">
    <source>
        <dbReference type="Proteomes" id="UP000030706"/>
    </source>
</evidence>
<dbReference type="GeneID" id="40742041"/>
<dbReference type="SUPFAM" id="SSF52821">
    <property type="entry name" value="Rhodanese/Cell cycle control phosphatase"/>
    <property type="match status" value="1"/>
</dbReference>
<dbReference type="HOGENOM" id="CLU_089574_0_2_1"/>
<reference evidence="2 3" key="1">
    <citation type="journal article" date="2014" name="BMC Genomics">
        <title>Genome sequencing of four Aureobasidium pullulans varieties: biotechnological potential, stress tolerance, and description of new species.</title>
        <authorList>
            <person name="Gostin Ar C."/>
            <person name="Ohm R.A."/>
            <person name="Kogej T."/>
            <person name="Sonjak S."/>
            <person name="Turk M."/>
            <person name="Zajc J."/>
            <person name="Zalar P."/>
            <person name="Grube M."/>
            <person name="Sun H."/>
            <person name="Han J."/>
            <person name="Sharma A."/>
            <person name="Chiniquy J."/>
            <person name="Ngan C.Y."/>
            <person name="Lipzen A."/>
            <person name="Barry K."/>
            <person name="Grigoriev I.V."/>
            <person name="Gunde-Cimerman N."/>
        </authorList>
    </citation>
    <scope>NUCLEOTIDE SEQUENCE [LARGE SCALE GENOMIC DNA]</scope>
    <source>
        <strain evidence="2 3">EXF-150</strain>
    </source>
</reference>
<dbReference type="GO" id="GO:0005739">
    <property type="term" value="C:mitochondrion"/>
    <property type="evidence" value="ECO:0007669"/>
    <property type="project" value="TreeGrafter"/>
</dbReference>
<dbReference type="AlphaFoldDB" id="A0A074YHK4"/>
<dbReference type="Proteomes" id="UP000030706">
    <property type="component" value="Unassembled WGS sequence"/>
</dbReference>
<name>A0A074YHK4_AURPU</name>
<dbReference type="CDD" id="cd01519">
    <property type="entry name" value="RHOD_HSP67B2"/>
    <property type="match status" value="1"/>
</dbReference>
<dbReference type="EMBL" id="KL584978">
    <property type="protein sequence ID" value="KEQ86356.1"/>
    <property type="molecule type" value="Genomic_DNA"/>
</dbReference>
<dbReference type="PROSITE" id="PS50206">
    <property type="entry name" value="RHODANESE_3"/>
    <property type="match status" value="1"/>
</dbReference>
<dbReference type="InterPro" id="IPR036873">
    <property type="entry name" value="Rhodanese-like_dom_sf"/>
</dbReference>
<dbReference type="PANTHER" id="PTHR44086:SF10">
    <property type="entry name" value="THIOSULFATE SULFURTRANSFERASE_RHODANESE-LIKE DOMAIN-CONTAINING PROTEIN 3"/>
    <property type="match status" value="1"/>
</dbReference>
<dbReference type="Pfam" id="PF00581">
    <property type="entry name" value="Rhodanese"/>
    <property type="match status" value="1"/>
</dbReference>
<dbReference type="PANTHER" id="PTHR44086">
    <property type="entry name" value="THIOSULFATE SULFURTRANSFERASE RDL2, MITOCHONDRIAL-RELATED"/>
    <property type="match status" value="1"/>
</dbReference>
<evidence type="ECO:0000313" key="2">
    <source>
        <dbReference type="EMBL" id="KEQ86356.1"/>
    </source>
</evidence>
<feature type="domain" description="Rhodanese" evidence="1">
    <location>
        <begin position="21"/>
        <end position="113"/>
    </location>
</feature>
<evidence type="ECO:0000259" key="1">
    <source>
        <dbReference type="PROSITE" id="PS50206"/>
    </source>
</evidence>
<dbReference type="RefSeq" id="XP_029762543.1">
    <property type="nucleotide sequence ID" value="XM_029899735.1"/>
</dbReference>
<feature type="non-terminal residue" evidence="2">
    <location>
        <position position="1"/>
    </location>
</feature>
<dbReference type="GO" id="GO:0004792">
    <property type="term" value="F:thiosulfate-cyanide sulfurtransferase activity"/>
    <property type="evidence" value="ECO:0007669"/>
    <property type="project" value="TreeGrafter"/>
</dbReference>
<dbReference type="InterPro" id="IPR001763">
    <property type="entry name" value="Rhodanese-like_dom"/>
</dbReference>
<dbReference type="SMART" id="SM00450">
    <property type="entry name" value="RHOD"/>
    <property type="match status" value="1"/>
</dbReference>
<proteinExistence type="predicted"/>
<sequence>NKVWDFDSIKQLTEQPSTDRVLIDVREPTEFEAGYIPTAINIPVGSAPDALFMPAHEFEDKFGFEKPTADQELVFYCKAGVRSSAAAELARQVGYKNVGEYRGSWLEWSKKGGR</sequence>
<feature type="non-terminal residue" evidence="2">
    <location>
        <position position="114"/>
    </location>
</feature>
<dbReference type="STRING" id="1043002.A0A074YHK4"/>